<dbReference type="Gene3D" id="2.30.29.30">
    <property type="entry name" value="Pleckstrin-homology domain (PH domain)/Phosphotyrosine-binding domain (PTB)"/>
    <property type="match status" value="1"/>
</dbReference>
<dbReference type="Pfam" id="PF00168">
    <property type="entry name" value="C2"/>
    <property type="match status" value="4"/>
</dbReference>
<dbReference type="AlphaFoldDB" id="G5AFK9"/>
<dbReference type="PANTHER" id="PTHR45911">
    <property type="entry name" value="C2 DOMAIN-CONTAINING PROTEIN"/>
    <property type="match status" value="1"/>
</dbReference>
<dbReference type="Proteomes" id="UP000002640">
    <property type="component" value="Unassembled WGS sequence"/>
</dbReference>
<feature type="compositionally biased region" description="Pro residues" evidence="3">
    <location>
        <begin position="128"/>
        <end position="139"/>
    </location>
</feature>
<dbReference type="STRING" id="1094619.G5AFK9"/>
<keyword evidence="7" id="KW-1185">Reference proteome</keyword>
<protein>
    <submittedName>
        <fullName evidence="6">Uncharacterized protein</fullName>
    </submittedName>
</protein>
<name>G5AFK9_PHYSP</name>
<dbReference type="InParanoid" id="G5AFK9"/>
<dbReference type="PANTHER" id="PTHR45911:SF4">
    <property type="entry name" value="MULTIPLE C2 AND TRANSMEMBRANE DOMAIN-CONTAINING PROTEIN"/>
    <property type="match status" value="1"/>
</dbReference>
<dbReference type="SMART" id="SM00233">
    <property type="entry name" value="PH"/>
    <property type="match status" value="1"/>
</dbReference>
<dbReference type="EMBL" id="JH159165">
    <property type="protein sequence ID" value="EGZ05999.1"/>
    <property type="molecule type" value="Genomic_DNA"/>
</dbReference>
<evidence type="ECO:0000256" key="2">
    <source>
        <dbReference type="ARBA" id="ARBA00022837"/>
    </source>
</evidence>
<dbReference type="SMR" id="G5AFK9"/>
<dbReference type="InterPro" id="IPR000008">
    <property type="entry name" value="C2_dom"/>
</dbReference>
<feature type="domain" description="C2" evidence="5">
    <location>
        <begin position="620"/>
        <end position="721"/>
    </location>
</feature>
<dbReference type="SUPFAM" id="SSF49562">
    <property type="entry name" value="C2 domain (Calcium/lipid-binding domain, CaLB)"/>
    <property type="match status" value="3"/>
</dbReference>
<dbReference type="InterPro" id="IPR035892">
    <property type="entry name" value="C2_domain_sf"/>
</dbReference>
<dbReference type="GO" id="GO:0016020">
    <property type="term" value="C:membrane"/>
    <property type="evidence" value="ECO:0007669"/>
    <property type="project" value="TreeGrafter"/>
</dbReference>
<gene>
    <name evidence="6" type="ORF">PHYSODRAFT_533422</name>
</gene>
<reference evidence="6 7" key="1">
    <citation type="journal article" date="2006" name="Science">
        <title>Phytophthora genome sequences uncover evolutionary origins and mechanisms of pathogenesis.</title>
        <authorList>
            <person name="Tyler B.M."/>
            <person name="Tripathy S."/>
            <person name="Zhang X."/>
            <person name="Dehal P."/>
            <person name="Jiang R.H."/>
            <person name="Aerts A."/>
            <person name="Arredondo F.D."/>
            <person name="Baxter L."/>
            <person name="Bensasson D."/>
            <person name="Beynon J.L."/>
            <person name="Chapman J."/>
            <person name="Damasceno C.M."/>
            <person name="Dorrance A.E."/>
            <person name="Dou D."/>
            <person name="Dickerman A.W."/>
            <person name="Dubchak I.L."/>
            <person name="Garbelotto M."/>
            <person name="Gijzen M."/>
            <person name="Gordon S.G."/>
            <person name="Govers F."/>
            <person name="Grunwald N.J."/>
            <person name="Huang W."/>
            <person name="Ivors K.L."/>
            <person name="Jones R.W."/>
            <person name="Kamoun S."/>
            <person name="Krampis K."/>
            <person name="Lamour K.H."/>
            <person name="Lee M.K."/>
            <person name="McDonald W.H."/>
            <person name="Medina M."/>
            <person name="Meijer H.J."/>
            <person name="Nordberg E.K."/>
            <person name="Maclean D.J."/>
            <person name="Ospina-Giraldo M.D."/>
            <person name="Morris P.F."/>
            <person name="Phuntumart V."/>
            <person name="Putnam N.H."/>
            <person name="Rash S."/>
            <person name="Rose J.K."/>
            <person name="Sakihama Y."/>
            <person name="Salamov A.A."/>
            <person name="Savidor A."/>
            <person name="Scheuring C.F."/>
            <person name="Smith B.M."/>
            <person name="Sobral B.W."/>
            <person name="Terry A."/>
            <person name="Torto-Alalibo T.A."/>
            <person name="Win J."/>
            <person name="Xu Z."/>
            <person name="Zhang H."/>
            <person name="Grigoriev I.V."/>
            <person name="Rokhsar D.S."/>
            <person name="Boore J.L."/>
        </authorList>
    </citation>
    <scope>NUCLEOTIDE SEQUENCE [LARGE SCALE GENOMIC DNA]</scope>
    <source>
        <strain evidence="6 7">P6497</strain>
    </source>
</reference>
<dbReference type="OMA" id="LICHIEK"/>
<dbReference type="InterPro" id="IPR001849">
    <property type="entry name" value="PH_domain"/>
</dbReference>
<dbReference type="Gene3D" id="2.60.40.150">
    <property type="entry name" value="C2 domain"/>
    <property type="match status" value="3"/>
</dbReference>
<dbReference type="GO" id="GO:0005509">
    <property type="term" value="F:calcium ion binding"/>
    <property type="evidence" value="ECO:0007669"/>
    <property type="project" value="TreeGrafter"/>
</dbReference>
<keyword evidence="2" id="KW-0106">Calcium</keyword>
<dbReference type="InterPro" id="IPR011993">
    <property type="entry name" value="PH-like_dom_sf"/>
</dbReference>
<dbReference type="GeneID" id="20661861"/>
<evidence type="ECO:0000313" key="7">
    <source>
        <dbReference type="Proteomes" id="UP000002640"/>
    </source>
</evidence>
<feature type="region of interest" description="Disordered" evidence="3">
    <location>
        <begin position="109"/>
        <end position="139"/>
    </location>
</feature>
<proteinExistence type="predicted"/>
<dbReference type="CDD" id="cd00030">
    <property type="entry name" value="C2"/>
    <property type="match status" value="2"/>
</dbReference>
<sequence length="721" mass="81615">MSDQRYIKEGWLMKRSRSGRVVANWRRRYFRLTRTELLYYKAPQDPAPRRRYELTLDSNVLRTNDQGYPLCFVFQPAPGQPSFYMQAENEVEKDEWLSAIYNAYRRTPDVAQQQPPAPEMPKTEPFPSAVPTPPQPPPPPAPLARILLDVTVEEARNLKAADFNGKSDPYCVIKLVGKDGQIIDIEEKRTDWITATLEPEWRQHFQIGRVVDLNSVKAVRFDLWDHDTFKRHDSLGSVIVPFSTFKVSPASMAQSNPIDDWFRVQPPQKTGFSISGPNLVDFFQREDEVVTTSPVATVANEHTDNRLEITVLAAKDLISADLNNSSDPYCELTLLDDHGKPIPGEYATTAVVHRTRNPAWANEHHVFGLICHIEKAASLKVRIIDYDKANKNDPLGFVQIDLDQLSAHKWTEWHALQPEAGMSVRENLGEIQLQMWLIGERRGEHVRRLKIHKELNMKAHNQSVEQLEYENAQFQLHDAACKLDGARIPCAAADYQSRDPRFYGINGCIHYLNTQIARAHQEKTSSDESFQARAGLEGQALLEVSVVQASHLRLQNNQPDAGSKPTPYAVIELDPSVCIEEVKRTSAPLSPQKSKRVAAAAAEVRNARFSKRTQAEVSLHRPKLVKNEMRSEKFIDINPDKPMLKVGILTGHGLSPADMNGYSDPYCTLSITDRTTGKDIETEKKRTAVISRTLNPVWANENFIFGNVSCIAISLSHFYNQ</sequence>
<dbReference type="KEGG" id="psoj:PHYSODRAFT_533422"/>
<feature type="domain" description="C2" evidence="5">
    <location>
        <begin position="127"/>
        <end position="262"/>
    </location>
</feature>
<evidence type="ECO:0000313" key="6">
    <source>
        <dbReference type="EMBL" id="EGZ05999.1"/>
    </source>
</evidence>
<dbReference type="RefSeq" id="XP_009538860.1">
    <property type="nucleotide sequence ID" value="XM_009540565.1"/>
</dbReference>
<dbReference type="PROSITE" id="PS50004">
    <property type="entry name" value="C2"/>
    <property type="match status" value="3"/>
</dbReference>
<dbReference type="Pfam" id="PF00169">
    <property type="entry name" value="PH"/>
    <property type="match status" value="1"/>
</dbReference>
<feature type="domain" description="PH" evidence="4">
    <location>
        <begin position="5"/>
        <end position="105"/>
    </location>
</feature>
<keyword evidence="1" id="KW-0479">Metal-binding</keyword>
<dbReference type="FunFam" id="2.60.40.150:FF:000527">
    <property type="entry name" value="Uncharacterized protein"/>
    <property type="match status" value="1"/>
</dbReference>
<dbReference type="SUPFAM" id="SSF50729">
    <property type="entry name" value="PH domain-like"/>
    <property type="match status" value="1"/>
</dbReference>
<accession>G5AFK9</accession>
<organism evidence="6 7">
    <name type="scientific">Phytophthora sojae (strain P6497)</name>
    <name type="common">Soybean stem and root rot agent</name>
    <name type="synonym">Phytophthora megasperma f. sp. glycines</name>
    <dbReference type="NCBI Taxonomy" id="1094619"/>
    <lineage>
        <taxon>Eukaryota</taxon>
        <taxon>Sar</taxon>
        <taxon>Stramenopiles</taxon>
        <taxon>Oomycota</taxon>
        <taxon>Peronosporomycetes</taxon>
        <taxon>Peronosporales</taxon>
        <taxon>Peronosporaceae</taxon>
        <taxon>Phytophthora</taxon>
    </lineage>
</organism>
<evidence type="ECO:0000256" key="3">
    <source>
        <dbReference type="SAM" id="MobiDB-lite"/>
    </source>
</evidence>
<feature type="domain" description="C2" evidence="5">
    <location>
        <begin position="284"/>
        <end position="414"/>
    </location>
</feature>
<dbReference type="SMART" id="SM00239">
    <property type="entry name" value="C2"/>
    <property type="match status" value="3"/>
</dbReference>
<evidence type="ECO:0000259" key="4">
    <source>
        <dbReference type="PROSITE" id="PS50003"/>
    </source>
</evidence>
<evidence type="ECO:0000259" key="5">
    <source>
        <dbReference type="PROSITE" id="PS50004"/>
    </source>
</evidence>
<evidence type="ECO:0000256" key="1">
    <source>
        <dbReference type="ARBA" id="ARBA00022723"/>
    </source>
</evidence>
<dbReference type="PROSITE" id="PS50003">
    <property type="entry name" value="PH_DOMAIN"/>
    <property type="match status" value="1"/>
</dbReference>